<dbReference type="InterPro" id="IPR036291">
    <property type="entry name" value="NAD(P)-bd_dom_sf"/>
</dbReference>
<proteinExistence type="inferred from homology"/>
<keyword evidence="3" id="KW-0560">Oxidoreductase</keyword>
<evidence type="ECO:0000313" key="5">
    <source>
        <dbReference type="Proteomes" id="UP001576774"/>
    </source>
</evidence>
<comment type="similarity">
    <text evidence="1">Belongs to the short-chain dehydrogenases/reductases (SDR) family.</text>
</comment>
<accession>A0ABV4XCM4</accession>
<reference evidence="4 5" key="1">
    <citation type="submission" date="2024-09" db="EMBL/GenBank/DDBJ databases">
        <title>Floridaenema gen nov. (Aerosakkonemataceae, Aerosakkonematales ord. nov., Cyanobacteria) from benthic tropical and subtropical fresh waters, with the description of four new species.</title>
        <authorList>
            <person name="Moretto J.A."/>
            <person name="Berthold D.E."/>
            <person name="Lefler F.W."/>
            <person name="Huang I.-S."/>
            <person name="Laughinghouse H. IV."/>
        </authorList>
    </citation>
    <scope>NUCLEOTIDE SEQUENCE [LARGE SCALE GENOMIC DNA]</scope>
    <source>
        <strain evidence="4 5">BLCC-F46</strain>
    </source>
</reference>
<keyword evidence="5" id="KW-1185">Reference proteome</keyword>
<evidence type="ECO:0000256" key="3">
    <source>
        <dbReference type="ARBA" id="ARBA00023002"/>
    </source>
</evidence>
<gene>
    <name evidence="4" type="ORF">ACE1CC_24460</name>
</gene>
<keyword evidence="2" id="KW-0521">NADP</keyword>
<organism evidence="4 5">
    <name type="scientific">Floridaenema aerugineum BLCC-F46</name>
    <dbReference type="NCBI Taxonomy" id="3153654"/>
    <lineage>
        <taxon>Bacteria</taxon>
        <taxon>Bacillati</taxon>
        <taxon>Cyanobacteriota</taxon>
        <taxon>Cyanophyceae</taxon>
        <taxon>Oscillatoriophycideae</taxon>
        <taxon>Aerosakkonematales</taxon>
        <taxon>Aerosakkonemataceae</taxon>
        <taxon>Floridanema</taxon>
        <taxon>Floridanema aerugineum</taxon>
    </lineage>
</organism>
<dbReference type="PRINTS" id="PR00081">
    <property type="entry name" value="GDHRDH"/>
</dbReference>
<dbReference type="PANTHER" id="PTHR43618">
    <property type="entry name" value="7-ALPHA-HYDROXYSTEROID DEHYDROGENASE"/>
    <property type="match status" value="1"/>
</dbReference>
<sequence>MALDMFSLKDYVVIITGAGGAIGGATAHVLAEAGAKVVVSDLNFEAAQKNADEITKATGQETLAIKTDVTDEAQLQELVDATLNKFGKITALINNVGWGEYTPLWGVSTDYMMKSYLLNTVSSYNLTKLCIPYLKKEENASVTFSGSLVGTTPSPEFISYSNAKAALVNMSRSMAAMSGPEVRVNTIIIGSVDNGAATLDAGYDEAMLKRLSDSIVMKRRGVPQDIAYAFNYLISPAASWVSGIELLVNGGGTYKSKMPTGDDE</sequence>
<evidence type="ECO:0000256" key="1">
    <source>
        <dbReference type="ARBA" id="ARBA00006484"/>
    </source>
</evidence>
<dbReference type="Proteomes" id="UP001576774">
    <property type="component" value="Unassembled WGS sequence"/>
</dbReference>
<dbReference type="PANTHER" id="PTHR43618:SF8">
    <property type="entry name" value="7ALPHA-HYDROXYSTEROID DEHYDROGENASE"/>
    <property type="match status" value="1"/>
</dbReference>
<dbReference type="SUPFAM" id="SSF51735">
    <property type="entry name" value="NAD(P)-binding Rossmann-fold domains"/>
    <property type="match status" value="1"/>
</dbReference>
<comment type="caution">
    <text evidence="4">The sequence shown here is derived from an EMBL/GenBank/DDBJ whole genome shotgun (WGS) entry which is preliminary data.</text>
</comment>
<evidence type="ECO:0000256" key="2">
    <source>
        <dbReference type="ARBA" id="ARBA00022857"/>
    </source>
</evidence>
<dbReference type="InterPro" id="IPR020904">
    <property type="entry name" value="Sc_DH/Rdtase_CS"/>
</dbReference>
<dbReference type="Gene3D" id="3.40.50.720">
    <property type="entry name" value="NAD(P)-binding Rossmann-like Domain"/>
    <property type="match status" value="1"/>
</dbReference>
<dbReference type="EMBL" id="JBHFNQ010000190">
    <property type="protein sequence ID" value="MFB2880016.1"/>
    <property type="molecule type" value="Genomic_DNA"/>
</dbReference>
<dbReference type="RefSeq" id="WP_413273046.1">
    <property type="nucleotide sequence ID" value="NZ_JBHFNQ010000190.1"/>
</dbReference>
<protein>
    <submittedName>
        <fullName evidence="4">SDR family oxidoreductase</fullName>
    </submittedName>
</protein>
<evidence type="ECO:0000313" key="4">
    <source>
        <dbReference type="EMBL" id="MFB2880016.1"/>
    </source>
</evidence>
<dbReference type="Pfam" id="PF13561">
    <property type="entry name" value="adh_short_C2"/>
    <property type="match status" value="1"/>
</dbReference>
<name>A0ABV4XCM4_9CYAN</name>
<dbReference type="InterPro" id="IPR052178">
    <property type="entry name" value="Sec_Metab_Biosynth_SDR"/>
</dbReference>
<dbReference type="PROSITE" id="PS00061">
    <property type="entry name" value="ADH_SHORT"/>
    <property type="match status" value="1"/>
</dbReference>
<dbReference type="InterPro" id="IPR002347">
    <property type="entry name" value="SDR_fam"/>
</dbReference>